<evidence type="ECO:0000259" key="8">
    <source>
        <dbReference type="Pfam" id="PF10437"/>
    </source>
</evidence>
<organism evidence="9 10">
    <name type="scientific">Fervidicoccus fontis (strain DSM 19380 / JCM 18336 / VKM B-2539 / Kam940)</name>
    <dbReference type="NCBI Taxonomy" id="1163730"/>
    <lineage>
        <taxon>Archaea</taxon>
        <taxon>Thermoproteota</taxon>
        <taxon>Thermoprotei</taxon>
        <taxon>Fervidicoccales</taxon>
        <taxon>Fervidicoccaceae</taxon>
        <taxon>Fervidicoccus</taxon>
    </lineage>
</organism>
<dbReference type="STRING" id="1163730.FFONT_1312"/>
<evidence type="ECO:0000256" key="5">
    <source>
        <dbReference type="ARBA" id="ARBA00022741"/>
    </source>
</evidence>
<dbReference type="PANTHER" id="PTHR43679:SF2">
    <property type="entry name" value="OCTANOYL-[GCVH]:PROTEIN N-OCTANOYLTRANSFERASE"/>
    <property type="match status" value="1"/>
</dbReference>
<evidence type="ECO:0000313" key="10">
    <source>
        <dbReference type="Proteomes" id="UP000007391"/>
    </source>
</evidence>
<dbReference type="InterPro" id="IPR019491">
    <property type="entry name" value="Lipoate_protein_ligase_C"/>
</dbReference>
<keyword evidence="5" id="KW-0547">Nucleotide-binding</keyword>
<comment type="pathway">
    <text evidence="1">Protein modification; protein lipoylation via exogenous pathway; protein N(6)-(lipoyl)lysine from lipoate: step 2/2.</text>
</comment>
<dbReference type="UniPathway" id="UPA00537">
    <property type="reaction ID" value="UER00594"/>
</dbReference>
<name>I0A2U3_FERFK</name>
<protein>
    <recommendedName>
        <fullName evidence="3">lipoate--protein ligase</fullName>
        <ecNumber evidence="3">6.3.1.20</ecNumber>
    </recommendedName>
</protein>
<evidence type="ECO:0000256" key="4">
    <source>
        <dbReference type="ARBA" id="ARBA00022598"/>
    </source>
</evidence>
<keyword evidence="10" id="KW-1185">Reference proteome</keyword>
<dbReference type="SUPFAM" id="SSF82649">
    <property type="entry name" value="SufE/NifU"/>
    <property type="match status" value="1"/>
</dbReference>
<reference evidence="9 10" key="2">
    <citation type="journal article" date="2014" name="Extremophiles">
        <title>Analysis of the complete genome of Fervidococcus fontis confirms the distinct phylogenetic position of the order Fervidicoccales and suggests its environmental function.</title>
        <authorList>
            <person name="Lebedinsky A.V."/>
            <person name="Mardanov A.V."/>
            <person name="Kublanov I.V."/>
            <person name="Gumerov V.M."/>
            <person name="Beletsky A.V."/>
            <person name="Perevalova A.A."/>
            <person name="Bidzhieva S.Kh."/>
            <person name="Bonch-Osmolovskaya E.A."/>
            <person name="Skryabin K.G."/>
            <person name="Ravin N.V."/>
        </authorList>
    </citation>
    <scope>NUCLEOTIDE SEQUENCE [LARGE SCALE GENOMIC DNA]</scope>
    <source>
        <strain evidence="10">DSM 19380 / VKM B-2539 / Kam940</strain>
    </source>
</reference>
<comment type="pathway">
    <text evidence="2">Protein modification; protein lipoylation via exogenous pathway; protein N(6)-(lipoyl)lysine from lipoate: step 1/2.</text>
</comment>
<dbReference type="KEGG" id="ffo:FFONT_1312"/>
<dbReference type="Pfam" id="PF10437">
    <property type="entry name" value="Lip_prot_lig_C"/>
    <property type="match status" value="1"/>
</dbReference>
<keyword evidence="6" id="KW-0067">ATP-binding</keyword>
<dbReference type="EC" id="6.3.1.20" evidence="3"/>
<dbReference type="AlphaFoldDB" id="I0A2U3"/>
<dbReference type="InterPro" id="IPR050664">
    <property type="entry name" value="Octanoyltrans_LipM/LipL"/>
</dbReference>
<evidence type="ECO:0000256" key="2">
    <source>
        <dbReference type="ARBA" id="ARBA00005124"/>
    </source>
</evidence>
<dbReference type="PANTHER" id="PTHR43679">
    <property type="entry name" value="OCTANOYLTRANSFERASE LIPM-RELATED"/>
    <property type="match status" value="1"/>
</dbReference>
<proteinExistence type="predicted"/>
<accession>I0A2U3</accession>
<evidence type="ECO:0000313" key="9">
    <source>
        <dbReference type="EMBL" id="AFH43300.1"/>
    </source>
</evidence>
<dbReference type="RefSeq" id="WP_014558449.1">
    <property type="nucleotide sequence ID" value="NC_017461.1"/>
</dbReference>
<comment type="catalytic activity">
    <reaction evidence="7">
        <text>L-lysyl-[lipoyl-carrier protein] + (R)-lipoate + ATP = N(6)-[(R)-lipoyl]-L-lysyl-[lipoyl-carrier protein] + AMP + diphosphate + H(+)</text>
        <dbReference type="Rhea" id="RHEA:49288"/>
        <dbReference type="Rhea" id="RHEA-COMP:10500"/>
        <dbReference type="Rhea" id="RHEA-COMP:10502"/>
        <dbReference type="ChEBI" id="CHEBI:15378"/>
        <dbReference type="ChEBI" id="CHEBI:29969"/>
        <dbReference type="ChEBI" id="CHEBI:30616"/>
        <dbReference type="ChEBI" id="CHEBI:33019"/>
        <dbReference type="ChEBI" id="CHEBI:83088"/>
        <dbReference type="ChEBI" id="CHEBI:83099"/>
        <dbReference type="ChEBI" id="CHEBI:456215"/>
        <dbReference type="EC" id="6.3.1.20"/>
    </reaction>
</comment>
<dbReference type="HOGENOM" id="CLU_2406216_0_0_2"/>
<keyword evidence="4" id="KW-0436">Ligase</keyword>
<evidence type="ECO:0000256" key="1">
    <source>
        <dbReference type="ARBA" id="ARBA00005085"/>
    </source>
</evidence>
<dbReference type="OrthoDB" id="146287at2157"/>
<evidence type="ECO:0000256" key="6">
    <source>
        <dbReference type="ARBA" id="ARBA00022840"/>
    </source>
</evidence>
<sequence>MRETYSEYKAKKGLLKSRVLLSDDDKIEKIEITGDFFIYPEEFLWILEERLKGTKFDENAVKEVVTKLIDELSAEFVGMTPDDLVRAIIGGE</sequence>
<dbReference type="InParanoid" id="I0A2U3"/>
<dbReference type="Gene3D" id="3.30.390.50">
    <property type="entry name" value="CO dehydrogenase flavoprotein, C-terminal domain"/>
    <property type="match status" value="1"/>
</dbReference>
<evidence type="ECO:0000256" key="7">
    <source>
        <dbReference type="ARBA" id="ARBA00048037"/>
    </source>
</evidence>
<dbReference type="GO" id="GO:0016979">
    <property type="term" value="F:lipoate-protein ligase activity"/>
    <property type="evidence" value="ECO:0007669"/>
    <property type="project" value="UniProtKB-EC"/>
</dbReference>
<reference evidence="10" key="1">
    <citation type="submission" date="2012-03" db="EMBL/GenBank/DDBJ databases">
        <title>Fervidicoccus fontis complete genome analysis confirms its distinct phylogenetic position and predicts its environmental function.</title>
        <authorList>
            <person name="Lebedinsky A.V."/>
            <person name="Mardanov A.V."/>
            <person name="Gumerov V.M."/>
            <person name="Beletsky A.V."/>
            <person name="Kublanov I.V."/>
            <person name="Perevalova A.A."/>
            <person name="Bonch-Osmolovskaya E.A."/>
            <person name="Ravin N.V."/>
            <person name="Skryabin K.G."/>
        </authorList>
    </citation>
    <scope>NUCLEOTIDE SEQUENCE [LARGE SCALE GENOMIC DNA]</scope>
    <source>
        <strain evidence="10">DSM 19380 / VKM B-2539 / Kam940</strain>
    </source>
</reference>
<dbReference type="GeneID" id="12450423"/>
<dbReference type="GO" id="GO:0005524">
    <property type="term" value="F:ATP binding"/>
    <property type="evidence" value="ECO:0007669"/>
    <property type="project" value="UniProtKB-KW"/>
</dbReference>
<dbReference type="eggNOG" id="arCOG03837">
    <property type="taxonomic scope" value="Archaea"/>
</dbReference>
<feature type="domain" description="Lipoate protein ligase C-terminal" evidence="8">
    <location>
        <begin position="23"/>
        <end position="88"/>
    </location>
</feature>
<gene>
    <name evidence="9" type="ordered locus">FFONT_1312</name>
</gene>
<dbReference type="GO" id="GO:0009249">
    <property type="term" value="P:protein lipoylation"/>
    <property type="evidence" value="ECO:0007669"/>
    <property type="project" value="UniProtKB-ARBA"/>
</dbReference>
<dbReference type="EMBL" id="CP003423">
    <property type="protein sequence ID" value="AFH43300.1"/>
    <property type="molecule type" value="Genomic_DNA"/>
</dbReference>
<dbReference type="Proteomes" id="UP000007391">
    <property type="component" value="Chromosome"/>
</dbReference>
<evidence type="ECO:0000256" key="3">
    <source>
        <dbReference type="ARBA" id="ARBA00012367"/>
    </source>
</evidence>